<evidence type="ECO:0000259" key="6">
    <source>
        <dbReference type="Pfam" id="PF17994"/>
    </source>
</evidence>
<dbReference type="RefSeq" id="WP_423734407.1">
    <property type="nucleotide sequence ID" value="NZ_NMYC01000002.1"/>
</dbReference>
<dbReference type="Proteomes" id="UP000234935">
    <property type="component" value="Unassembled WGS sequence"/>
</dbReference>
<feature type="compositionally biased region" description="Basic and acidic residues" evidence="5">
    <location>
        <begin position="540"/>
        <end position="549"/>
    </location>
</feature>
<keyword evidence="3" id="KW-0328">Glycosyltransferase</keyword>
<proteinExistence type="inferred from homology"/>
<comment type="similarity">
    <text evidence="2">Belongs to the glycosyltransferase 2 family.</text>
</comment>
<comment type="caution">
    <text evidence="8">The sequence shown here is derived from an EMBL/GenBank/DDBJ whole genome shotgun (WGS) entry which is preliminary data.</text>
</comment>
<feature type="compositionally biased region" description="Basic and acidic residues" evidence="5">
    <location>
        <begin position="8"/>
        <end position="18"/>
    </location>
</feature>
<gene>
    <name evidence="8" type="ORF">CGZ88_0753</name>
</gene>
<dbReference type="InterPro" id="IPR029044">
    <property type="entry name" value="Nucleotide-diphossugar_trans"/>
</dbReference>
<evidence type="ECO:0000259" key="7">
    <source>
        <dbReference type="Pfam" id="PF19320"/>
    </source>
</evidence>
<protein>
    <submittedName>
        <fullName evidence="8">Glycosyl transferase family 2</fullName>
    </submittedName>
</protein>
<dbReference type="InterPro" id="IPR045699">
    <property type="entry name" value="GlfT2_C"/>
</dbReference>
<dbReference type="PANTHER" id="PTHR43179:SF12">
    <property type="entry name" value="GALACTOFURANOSYLTRANSFERASE GLFT2"/>
    <property type="match status" value="1"/>
</dbReference>
<evidence type="ECO:0000256" key="4">
    <source>
        <dbReference type="ARBA" id="ARBA00022679"/>
    </source>
</evidence>
<dbReference type="Gene3D" id="3.90.550.60">
    <property type="match status" value="1"/>
</dbReference>
<organism evidence="8 9">
    <name type="scientific">Bifidobacterium anseris</name>
    <dbReference type="NCBI Taxonomy" id="2020963"/>
    <lineage>
        <taxon>Bacteria</taxon>
        <taxon>Bacillati</taxon>
        <taxon>Actinomycetota</taxon>
        <taxon>Actinomycetes</taxon>
        <taxon>Bifidobacteriales</taxon>
        <taxon>Bifidobacteriaceae</taxon>
        <taxon>Bifidobacterium</taxon>
    </lineage>
</organism>
<feature type="region of interest" description="Disordered" evidence="5">
    <location>
        <begin position="1"/>
        <end position="20"/>
    </location>
</feature>
<dbReference type="Pfam" id="PF19320">
    <property type="entry name" value="GlfT2_domain3"/>
    <property type="match status" value="1"/>
</dbReference>
<evidence type="ECO:0000313" key="8">
    <source>
        <dbReference type="EMBL" id="PLS27536.1"/>
    </source>
</evidence>
<comment type="pathway">
    <text evidence="1">Cell wall biogenesis; cell wall polysaccharide biosynthesis.</text>
</comment>
<dbReference type="AlphaFoldDB" id="A0A2N5IZZ8"/>
<name>A0A2N5IZZ8_9BIFI</name>
<evidence type="ECO:0000256" key="3">
    <source>
        <dbReference type="ARBA" id="ARBA00022676"/>
    </source>
</evidence>
<feature type="domain" description="Galactofuranosyltransferase-2 C-terminal" evidence="7">
    <location>
        <begin position="502"/>
        <end position="680"/>
    </location>
</feature>
<dbReference type="Pfam" id="PF13641">
    <property type="entry name" value="Glyco_tranf_2_3"/>
    <property type="match status" value="1"/>
</dbReference>
<dbReference type="Pfam" id="PF17994">
    <property type="entry name" value="Glft2_N"/>
    <property type="match status" value="1"/>
</dbReference>
<evidence type="ECO:0000313" key="9">
    <source>
        <dbReference type="Proteomes" id="UP000234935"/>
    </source>
</evidence>
<sequence>MAVTSSPQHDERHDERTQEAASWQTVSRVVFPTTDADMTMPLYAIEWTRPVLSDDVVNAFADFYSLDFDAMNEAELRRLLNANRRTPANTSSAVFTVDGRDAVTVHAGRHASFCTYFNAFPASYWRRWTRVAAVRFTADVRGAGVLQLMRSTGRGLIHPVREVRVDATDAPSTVSVDITMDGLLDGGFFWFDAKADIDAELHVAHAQWAVPQSARREAEVRPFSIAIATFNRAPYCLRQLRAIAADANVRARLDTIYCTDQGTDHVCDQPGFADVSTELGEQLTYIQQANLGGSGGFSRGMFETLKASRSAYTMLLDDDAISEPESIIRAVQFADYCTTPTIVGGGMLHLDNRTVMYAQGERFDKTEVRMFPCVGAEYNHDYAQFPLRDCPKLHRRFDADFNGWWLCLIPTAVMEEIGLSLPAFIKFDDIEYGLRAKEHGYATVSLPGVAVWHQAWHDKDPGRSWEEYFNNRNRWVCALLHIDRPKWQMFYQMAYGDANLGLRLVYSGVKLRHLALRDVMRGPQYMVDALPTALATARRERQGFSDSDTRANLTDFPQAESEYEPQGRPKSRKRVQRECFGAVFESLTTHRDGTADKRPQRAIAAKDATWRAFRGATSVLVTSADGNSAAWCRRDNALFRTQFTRGLFLSKEFFKRWDRLAADYKAADLGSVAMWERIFRG</sequence>
<dbReference type="SUPFAM" id="SSF53448">
    <property type="entry name" value="Nucleotide-diphospho-sugar transferases"/>
    <property type="match status" value="1"/>
</dbReference>
<dbReference type="EMBL" id="NMYC01000002">
    <property type="protein sequence ID" value="PLS27536.1"/>
    <property type="molecule type" value="Genomic_DNA"/>
</dbReference>
<dbReference type="PANTHER" id="PTHR43179">
    <property type="entry name" value="RHAMNOSYLTRANSFERASE WBBL"/>
    <property type="match status" value="1"/>
</dbReference>
<keyword evidence="9" id="KW-1185">Reference proteome</keyword>
<accession>A0A2N5IZZ8</accession>
<dbReference type="GO" id="GO:0016757">
    <property type="term" value="F:glycosyltransferase activity"/>
    <property type="evidence" value="ECO:0007669"/>
    <property type="project" value="UniProtKB-KW"/>
</dbReference>
<evidence type="ECO:0000256" key="1">
    <source>
        <dbReference type="ARBA" id="ARBA00004776"/>
    </source>
</evidence>
<evidence type="ECO:0000256" key="2">
    <source>
        <dbReference type="ARBA" id="ARBA00006739"/>
    </source>
</evidence>
<reference evidence="8 9" key="1">
    <citation type="submission" date="2017-07" db="EMBL/GenBank/DDBJ databases">
        <title>Bifidobacterium novel species.</title>
        <authorList>
            <person name="Lugli G.A."/>
            <person name="Milani C."/>
            <person name="Duranti S."/>
            <person name="Mangifesta M."/>
        </authorList>
    </citation>
    <scope>NUCLEOTIDE SEQUENCE [LARGE SCALE GENOMIC DNA]</scope>
    <source>
        <strain evidence="9">Goo31D</strain>
    </source>
</reference>
<evidence type="ECO:0000256" key="5">
    <source>
        <dbReference type="SAM" id="MobiDB-lite"/>
    </source>
</evidence>
<dbReference type="InterPro" id="IPR040492">
    <property type="entry name" value="GlfT2_N"/>
</dbReference>
<keyword evidence="4 8" id="KW-0808">Transferase</keyword>
<feature type="region of interest" description="Disordered" evidence="5">
    <location>
        <begin position="540"/>
        <end position="574"/>
    </location>
</feature>
<feature type="domain" description="Galactofuranosyltransferase GlfT2 N-terminal" evidence="6">
    <location>
        <begin position="92"/>
        <end position="210"/>
    </location>
</feature>